<evidence type="ECO:0000256" key="1">
    <source>
        <dbReference type="SAM" id="Phobius"/>
    </source>
</evidence>
<feature type="non-terminal residue" evidence="2">
    <location>
        <position position="50"/>
    </location>
</feature>
<name>A0A831K338_9GAMM</name>
<keyword evidence="2" id="KW-0131">Cell cycle</keyword>
<organism evidence="2">
    <name type="scientific">Thiolapillus brandeum</name>
    <dbReference type="NCBI Taxonomy" id="1076588"/>
    <lineage>
        <taxon>Bacteria</taxon>
        <taxon>Pseudomonadati</taxon>
        <taxon>Pseudomonadota</taxon>
        <taxon>Gammaproteobacteria</taxon>
        <taxon>Chromatiales</taxon>
        <taxon>Sedimenticolaceae</taxon>
        <taxon>Thiolapillus</taxon>
    </lineage>
</organism>
<protein>
    <submittedName>
        <fullName evidence="2">Cell division protein FtsW</fullName>
    </submittedName>
</protein>
<comment type="caution">
    <text evidence="2">The sequence shown here is derived from an EMBL/GenBank/DDBJ whole genome shotgun (WGS) entry which is preliminary data.</text>
</comment>
<gene>
    <name evidence="2" type="ORF">ENG92_02675</name>
</gene>
<accession>A0A831K338</accession>
<keyword evidence="1" id="KW-0472">Membrane</keyword>
<proteinExistence type="predicted"/>
<evidence type="ECO:0000313" key="2">
    <source>
        <dbReference type="EMBL" id="HDK37906.1"/>
    </source>
</evidence>
<sequence>MNTLAGPRTMMSATARSVDWVLLVAVLTLIGMGVVMVSSASLHLAGNGNP</sequence>
<dbReference type="EMBL" id="DRCV01000119">
    <property type="protein sequence ID" value="HDK37906.1"/>
    <property type="molecule type" value="Genomic_DNA"/>
</dbReference>
<dbReference type="Proteomes" id="UP000885822">
    <property type="component" value="Unassembled WGS sequence"/>
</dbReference>
<reference evidence="2" key="1">
    <citation type="journal article" date="2020" name="mSystems">
        <title>Genome- and Community-Level Interaction Insights into Carbon Utilization and Element Cycling Functions of Hydrothermarchaeota in Hydrothermal Sediment.</title>
        <authorList>
            <person name="Zhou Z."/>
            <person name="Liu Y."/>
            <person name="Xu W."/>
            <person name="Pan J."/>
            <person name="Luo Z.H."/>
            <person name="Li M."/>
        </authorList>
    </citation>
    <scope>NUCLEOTIDE SEQUENCE [LARGE SCALE GENOMIC DNA]</scope>
    <source>
        <strain evidence="2">HyVt-26</strain>
    </source>
</reference>
<dbReference type="AlphaFoldDB" id="A0A831K338"/>
<keyword evidence="1" id="KW-0812">Transmembrane</keyword>
<keyword evidence="1" id="KW-1133">Transmembrane helix</keyword>
<keyword evidence="2" id="KW-0132">Cell division</keyword>
<dbReference type="GO" id="GO:0051301">
    <property type="term" value="P:cell division"/>
    <property type="evidence" value="ECO:0007669"/>
    <property type="project" value="UniProtKB-KW"/>
</dbReference>
<feature type="transmembrane region" description="Helical" evidence="1">
    <location>
        <begin position="20"/>
        <end position="45"/>
    </location>
</feature>